<dbReference type="Proteomes" id="UP001174909">
    <property type="component" value="Unassembled WGS sequence"/>
</dbReference>
<dbReference type="AlphaFoldDB" id="A0AA35X6I7"/>
<feature type="non-terminal residue" evidence="1">
    <location>
        <position position="128"/>
    </location>
</feature>
<evidence type="ECO:0000313" key="1">
    <source>
        <dbReference type="EMBL" id="CAI8039985.1"/>
    </source>
</evidence>
<protein>
    <submittedName>
        <fullName evidence="1">Uncharacterized protein</fullName>
    </submittedName>
</protein>
<gene>
    <name evidence="1" type="ORF">GBAR_LOCUS22302</name>
</gene>
<reference evidence="1" key="1">
    <citation type="submission" date="2023-03" db="EMBL/GenBank/DDBJ databases">
        <authorList>
            <person name="Steffen K."/>
            <person name="Cardenas P."/>
        </authorList>
    </citation>
    <scope>NUCLEOTIDE SEQUENCE</scope>
</reference>
<organism evidence="1 2">
    <name type="scientific">Geodia barretti</name>
    <name type="common">Barrett's horny sponge</name>
    <dbReference type="NCBI Taxonomy" id="519541"/>
    <lineage>
        <taxon>Eukaryota</taxon>
        <taxon>Metazoa</taxon>
        <taxon>Porifera</taxon>
        <taxon>Demospongiae</taxon>
        <taxon>Heteroscleromorpha</taxon>
        <taxon>Tetractinellida</taxon>
        <taxon>Astrophorina</taxon>
        <taxon>Geodiidae</taxon>
        <taxon>Geodia</taxon>
    </lineage>
</organism>
<sequence>MTTPWQSLSGYICTLQAGYTTATPDSLLKSAVQYVSGSEKATAYCKTATHSSLTNTILVDVLTNTKAILPDELSLIEKIVRKHLLQDSEDQVVICCGAVNQAPISNAPKAIGSTLGSFTVNIWYPQCC</sequence>
<accession>A0AA35X6I7</accession>
<keyword evidence="2" id="KW-1185">Reference proteome</keyword>
<proteinExistence type="predicted"/>
<comment type="caution">
    <text evidence="1">The sequence shown here is derived from an EMBL/GenBank/DDBJ whole genome shotgun (WGS) entry which is preliminary data.</text>
</comment>
<dbReference type="EMBL" id="CASHTH010003073">
    <property type="protein sequence ID" value="CAI8039985.1"/>
    <property type="molecule type" value="Genomic_DNA"/>
</dbReference>
<name>A0AA35X6I7_GEOBA</name>
<evidence type="ECO:0000313" key="2">
    <source>
        <dbReference type="Proteomes" id="UP001174909"/>
    </source>
</evidence>